<evidence type="ECO:0000313" key="3">
    <source>
        <dbReference type="Proteomes" id="UP000799118"/>
    </source>
</evidence>
<sequence>MPTLYISMPRSSLQYSQPTTPAFALFWPKNTRHILRYTRLARGAISPPPTGREAPLLYTPAHLFSDSSPPTPVPTSFYDPQNTLSSLPIAKPNPLTKKSANPGSDP</sequence>
<organism evidence="2 3">
    <name type="scientific">Gymnopus androsaceus JB14</name>
    <dbReference type="NCBI Taxonomy" id="1447944"/>
    <lineage>
        <taxon>Eukaryota</taxon>
        <taxon>Fungi</taxon>
        <taxon>Dikarya</taxon>
        <taxon>Basidiomycota</taxon>
        <taxon>Agaricomycotina</taxon>
        <taxon>Agaricomycetes</taxon>
        <taxon>Agaricomycetidae</taxon>
        <taxon>Agaricales</taxon>
        <taxon>Marasmiineae</taxon>
        <taxon>Omphalotaceae</taxon>
        <taxon>Gymnopus</taxon>
    </lineage>
</organism>
<evidence type="ECO:0000256" key="1">
    <source>
        <dbReference type="SAM" id="MobiDB-lite"/>
    </source>
</evidence>
<protein>
    <submittedName>
        <fullName evidence="2">Uncharacterized protein</fullName>
    </submittedName>
</protein>
<accession>A0A6A4H8K1</accession>
<feature type="compositionally biased region" description="Polar residues" evidence="1">
    <location>
        <begin position="96"/>
        <end position="106"/>
    </location>
</feature>
<reference evidence="2" key="1">
    <citation type="journal article" date="2019" name="Environ. Microbiol.">
        <title>Fungal ecological strategies reflected in gene transcription - a case study of two litter decomposers.</title>
        <authorList>
            <person name="Barbi F."/>
            <person name="Kohler A."/>
            <person name="Barry K."/>
            <person name="Baskaran P."/>
            <person name="Daum C."/>
            <person name="Fauchery L."/>
            <person name="Ihrmark K."/>
            <person name="Kuo A."/>
            <person name="LaButti K."/>
            <person name="Lipzen A."/>
            <person name="Morin E."/>
            <person name="Grigoriev I.V."/>
            <person name="Henrissat B."/>
            <person name="Lindahl B."/>
            <person name="Martin F."/>
        </authorList>
    </citation>
    <scope>NUCLEOTIDE SEQUENCE</scope>
    <source>
        <strain evidence="2">JB14</strain>
    </source>
</reference>
<name>A0A6A4H8K1_9AGAR</name>
<evidence type="ECO:0000313" key="2">
    <source>
        <dbReference type="EMBL" id="KAE9393517.1"/>
    </source>
</evidence>
<proteinExistence type="predicted"/>
<gene>
    <name evidence="2" type="ORF">BT96DRAFT_1022994</name>
</gene>
<keyword evidence="3" id="KW-1185">Reference proteome</keyword>
<dbReference type="AlphaFoldDB" id="A0A6A4H8K1"/>
<dbReference type="EMBL" id="ML769570">
    <property type="protein sequence ID" value="KAE9393517.1"/>
    <property type="molecule type" value="Genomic_DNA"/>
</dbReference>
<dbReference type="Proteomes" id="UP000799118">
    <property type="component" value="Unassembled WGS sequence"/>
</dbReference>
<feature type="region of interest" description="Disordered" evidence="1">
    <location>
        <begin position="43"/>
        <end position="106"/>
    </location>
</feature>